<dbReference type="AlphaFoldDB" id="A0A179G282"/>
<dbReference type="EMBL" id="LSBJ02000001">
    <property type="protein sequence ID" value="OAQ71975.1"/>
    <property type="molecule type" value="Genomic_DNA"/>
</dbReference>
<dbReference type="PANTHER" id="PTHR41677:SF1">
    <property type="entry name" value="FE2OG DIOXYGENASE DOMAIN-CONTAINING PROTEIN"/>
    <property type="match status" value="1"/>
</dbReference>
<protein>
    <submittedName>
        <fullName evidence="2">2OG-Fe(II) oxygenase superfamily domain-containing protein</fullName>
    </submittedName>
</protein>
<organism evidence="2 3">
    <name type="scientific">Pochonia chlamydosporia 170</name>
    <dbReference type="NCBI Taxonomy" id="1380566"/>
    <lineage>
        <taxon>Eukaryota</taxon>
        <taxon>Fungi</taxon>
        <taxon>Dikarya</taxon>
        <taxon>Ascomycota</taxon>
        <taxon>Pezizomycotina</taxon>
        <taxon>Sordariomycetes</taxon>
        <taxon>Hypocreomycetidae</taxon>
        <taxon>Hypocreales</taxon>
        <taxon>Clavicipitaceae</taxon>
        <taxon>Pochonia</taxon>
    </lineage>
</organism>
<evidence type="ECO:0000313" key="2">
    <source>
        <dbReference type="EMBL" id="OAQ71975.1"/>
    </source>
</evidence>
<feature type="region of interest" description="Disordered" evidence="1">
    <location>
        <begin position="1"/>
        <end position="24"/>
    </location>
</feature>
<keyword evidence="3" id="KW-1185">Reference proteome</keyword>
<dbReference type="KEGG" id="pchm:VFPPC_00050"/>
<gene>
    <name evidence="2" type="ORF">VFPPC_00050</name>
</gene>
<proteinExistence type="predicted"/>
<dbReference type="Proteomes" id="UP000078397">
    <property type="component" value="Unassembled WGS sequence"/>
</dbReference>
<name>A0A179G282_METCM</name>
<dbReference type="RefSeq" id="XP_018148058.1">
    <property type="nucleotide sequence ID" value="XM_018280148.1"/>
</dbReference>
<dbReference type="OrthoDB" id="10256055at2759"/>
<dbReference type="STRING" id="1380566.A0A179G282"/>
<reference evidence="2 3" key="1">
    <citation type="journal article" date="2016" name="PLoS Pathog.">
        <title>Biosynthesis of antibiotic leucinostatins in bio-control fungus Purpureocillium lilacinum and their inhibition on phytophthora revealed by genome mining.</title>
        <authorList>
            <person name="Wang G."/>
            <person name="Liu Z."/>
            <person name="Lin R."/>
            <person name="Li E."/>
            <person name="Mao Z."/>
            <person name="Ling J."/>
            <person name="Yang Y."/>
            <person name="Yin W.B."/>
            <person name="Xie B."/>
        </authorList>
    </citation>
    <scope>NUCLEOTIDE SEQUENCE [LARGE SCALE GENOMIC DNA]</scope>
    <source>
        <strain evidence="2">170</strain>
    </source>
</reference>
<dbReference type="PANTHER" id="PTHR41677">
    <property type="entry name" value="YALI0B19030P"/>
    <property type="match status" value="1"/>
</dbReference>
<feature type="compositionally biased region" description="Low complexity" evidence="1">
    <location>
        <begin position="1"/>
        <end position="13"/>
    </location>
</feature>
<comment type="caution">
    <text evidence="2">The sequence shown here is derived from an EMBL/GenBank/DDBJ whole genome shotgun (WGS) entry which is preliminary data.</text>
</comment>
<dbReference type="GeneID" id="28844142"/>
<accession>A0A179G282</accession>
<evidence type="ECO:0000256" key="1">
    <source>
        <dbReference type="SAM" id="MobiDB-lite"/>
    </source>
</evidence>
<evidence type="ECO:0000313" key="3">
    <source>
        <dbReference type="Proteomes" id="UP000078397"/>
    </source>
</evidence>
<sequence>MPSATSTSRPSAPIVIGPTTKSATRPTVPLPSYLIEEGRLKEKVTFDAASHLAFEPPANVVSMNDIGLDGQGISQTAVSDPFPLFTQSAIQQIRAEVFSENVLKDCQFSSTFSRYMIRGMGPARAPFTYSAWNSPELVSYISRVAGVDLIPSIDFEIATINVSVDDSTETVAPRICENPEPLADGVSAVAWHYDSFPFVCVVMLSDCQGMVGGETALRTASGDVMKVRGPAMGTAVVLQGRYIEHQALKAFGGKERISMVTCFRPRSPHLRDETVLTGVRGISDKSELYSQYLEYRLEMMEERIRLKMKEERRRQVAALPFDVADVRNWLVEQREYIDSMIGEMIEE</sequence>